<feature type="domain" description="GSCFA" evidence="1">
    <location>
        <begin position="53"/>
        <end position="261"/>
    </location>
</feature>
<sequence length="303" mass="34143">MRTRLRTGDPGFSLGLMRFPRTLRSMEEFIRFFLEQGVRGYAPDTPIIDRETRLVTIGSCFSAHVAQALGRAGLSVTNYEMSERIFSTFALREFLDGLIAGKVSEDLIDDVPENRANIQGIRDQLEAGATVIVTLGLAACWFEVGTDRLVHTIMPKHGRDMVRLGGADYLAKQLRRFEMRLTTVQENAENLRTVIRTIQALNPDNQIVLTVSPVPLQLSYTDQPMLTSDFHSKATLRMAVSEIEAEAPPKVYYYPSFEIVRWAAPHLPFDLWGSPQTDGDPRHIDPGMIELVIKAFLTNYARL</sequence>
<organism evidence="2 3">
    <name type="scientific">Roseospira marina</name>
    <dbReference type="NCBI Taxonomy" id="140057"/>
    <lineage>
        <taxon>Bacteria</taxon>
        <taxon>Pseudomonadati</taxon>
        <taxon>Pseudomonadota</taxon>
        <taxon>Alphaproteobacteria</taxon>
        <taxon>Rhodospirillales</taxon>
        <taxon>Rhodospirillaceae</taxon>
        <taxon>Roseospira</taxon>
    </lineage>
</organism>
<evidence type="ECO:0000259" key="1">
    <source>
        <dbReference type="Pfam" id="PF08885"/>
    </source>
</evidence>
<dbReference type="InterPro" id="IPR014982">
    <property type="entry name" value="GSCFA"/>
</dbReference>
<dbReference type="EMBL" id="VWPJ01000001">
    <property type="protein sequence ID" value="KAA5607292.1"/>
    <property type="molecule type" value="Genomic_DNA"/>
</dbReference>
<evidence type="ECO:0000313" key="3">
    <source>
        <dbReference type="Proteomes" id="UP000324065"/>
    </source>
</evidence>
<name>A0A5M6IGK7_9PROT</name>
<reference evidence="2 3" key="1">
    <citation type="submission" date="2019-09" db="EMBL/GenBank/DDBJ databases">
        <title>Genome sequence of Roseospira marina, one of the more divergent members of the non-sulfur purple photosynthetic bacterial family, the Rhodospirillaceae.</title>
        <authorList>
            <person name="Meyer T."/>
            <person name="Kyndt J."/>
        </authorList>
    </citation>
    <scope>NUCLEOTIDE SEQUENCE [LARGE SCALE GENOMIC DNA]</scope>
    <source>
        <strain evidence="2 3">DSM 15113</strain>
    </source>
</reference>
<protein>
    <submittedName>
        <fullName evidence="2">GSCFA domain-containing protein</fullName>
    </submittedName>
</protein>
<dbReference type="AlphaFoldDB" id="A0A5M6IGK7"/>
<proteinExistence type="predicted"/>
<dbReference type="OrthoDB" id="369216at2"/>
<keyword evidence="3" id="KW-1185">Reference proteome</keyword>
<dbReference type="Pfam" id="PF08885">
    <property type="entry name" value="GSCFA"/>
    <property type="match status" value="1"/>
</dbReference>
<comment type="caution">
    <text evidence="2">The sequence shown here is derived from an EMBL/GenBank/DDBJ whole genome shotgun (WGS) entry which is preliminary data.</text>
</comment>
<dbReference type="Proteomes" id="UP000324065">
    <property type="component" value="Unassembled WGS sequence"/>
</dbReference>
<evidence type="ECO:0000313" key="2">
    <source>
        <dbReference type="EMBL" id="KAA5607292.1"/>
    </source>
</evidence>
<accession>A0A5M6IGK7</accession>
<gene>
    <name evidence="2" type="ORF">F1188_00535</name>
</gene>